<dbReference type="Gene3D" id="3.10.20.90">
    <property type="entry name" value="Phosphatidylinositol 3-kinase Catalytic Subunit, Chain A, domain 1"/>
    <property type="match status" value="1"/>
</dbReference>
<evidence type="ECO:0000313" key="3">
    <source>
        <dbReference type="EMBL" id="OTF94667.1"/>
    </source>
</evidence>
<dbReference type="InterPro" id="IPR029071">
    <property type="entry name" value="Ubiquitin-like_domsf"/>
</dbReference>
<feature type="domain" description="Ubiquitin-like" evidence="1">
    <location>
        <begin position="74"/>
        <end position="142"/>
    </location>
</feature>
<gene>
    <name evidence="3" type="ORF">HannXRQ_Chr15g0474611</name>
    <name evidence="2" type="ORF">HanXRQr2_Chr15g0685771</name>
</gene>
<dbReference type="EMBL" id="MNCJ02000330">
    <property type="protein sequence ID" value="KAF5763900.1"/>
    <property type="molecule type" value="Genomic_DNA"/>
</dbReference>
<evidence type="ECO:0000259" key="1">
    <source>
        <dbReference type="PROSITE" id="PS50053"/>
    </source>
</evidence>
<reference evidence="2 4" key="1">
    <citation type="journal article" date="2017" name="Nature">
        <title>The sunflower genome provides insights into oil metabolism, flowering and Asterid evolution.</title>
        <authorList>
            <person name="Badouin H."/>
            <person name="Gouzy J."/>
            <person name="Grassa C.J."/>
            <person name="Murat F."/>
            <person name="Staton S.E."/>
            <person name="Cottret L."/>
            <person name="Lelandais-Briere C."/>
            <person name="Owens G.L."/>
            <person name="Carrere S."/>
            <person name="Mayjonade B."/>
            <person name="Legrand L."/>
            <person name="Gill N."/>
            <person name="Kane N.C."/>
            <person name="Bowers J.E."/>
            <person name="Hubner S."/>
            <person name="Bellec A."/>
            <person name="Berard A."/>
            <person name="Berges H."/>
            <person name="Blanchet N."/>
            <person name="Boniface M.C."/>
            <person name="Brunel D."/>
            <person name="Catrice O."/>
            <person name="Chaidir N."/>
            <person name="Claudel C."/>
            <person name="Donnadieu C."/>
            <person name="Faraut T."/>
            <person name="Fievet G."/>
            <person name="Helmstetter N."/>
            <person name="King M."/>
            <person name="Knapp S.J."/>
            <person name="Lai Z."/>
            <person name="Le Paslier M.C."/>
            <person name="Lippi Y."/>
            <person name="Lorenzon L."/>
            <person name="Mandel J.R."/>
            <person name="Marage G."/>
            <person name="Marchand G."/>
            <person name="Marquand E."/>
            <person name="Bret-Mestries E."/>
            <person name="Morien E."/>
            <person name="Nambeesan S."/>
            <person name="Nguyen T."/>
            <person name="Pegot-Espagnet P."/>
            <person name="Pouilly N."/>
            <person name="Raftis F."/>
            <person name="Sallet E."/>
            <person name="Schiex T."/>
            <person name="Thomas J."/>
            <person name="Vandecasteele C."/>
            <person name="Vares D."/>
            <person name="Vear F."/>
            <person name="Vautrin S."/>
            <person name="Crespi M."/>
            <person name="Mangin B."/>
            <person name="Burke J.M."/>
            <person name="Salse J."/>
            <person name="Munos S."/>
            <person name="Vincourt P."/>
            <person name="Rieseberg L.H."/>
            <person name="Langlade N.B."/>
        </authorList>
    </citation>
    <scope>NUCLEOTIDE SEQUENCE [LARGE SCALE GENOMIC DNA]</scope>
    <source>
        <strain evidence="4">cv. SF193</strain>
        <tissue evidence="2">Leaves</tissue>
    </source>
</reference>
<dbReference type="SUPFAM" id="SSF54236">
    <property type="entry name" value="Ubiquitin-like"/>
    <property type="match status" value="1"/>
</dbReference>
<dbReference type="OrthoDB" id="428577at2759"/>
<sequence>MMIIKFKSIKLSRSFSKLRFGKINDNNNNNSKRNRVSLQQCNTTIDAEVKWELRPGGMLVQKREIKEQSMEGVIVVRVVSGSKWHDISIQATSTFGELKMILSMVTSLDPKEQRVLFKGKEREDEEYLHMVGVRDKDKVLMLQDPATKEKKLVTNAMVAAYHTTTV</sequence>
<keyword evidence="4" id="KW-1185">Reference proteome</keyword>
<name>A0A251S747_HELAN</name>
<dbReference type="PANTHER" id="PTHR47376">
    <property type="entry name" value="OS02G0597700 PROTEIN"/>
    <property type="match status" value="1"/>
</dbReference>
<dbReference type="InterPro" id="IPR000626">
    <property type="entry name" value="Ubiquitin-like_dom"/>
</dbReference>
<dbReference type="FunCoup" id="A0A251S747">
    <property type="interactions" value="124"/>
</dbReference>
<dbReference type="Gramene" id="mRNA:HanXRQr2_Chr15g0685771">
    <property type="protein sequence ID" value="mRNA:HanXRQr2_Chr15g0685771"/>
    <property type="gene ID" value="HanXRQr2_Chr15g0685771"/>
</dbReference>
<dbReference type="EMBL" id="CM007904">
    <property type="protein sequence ID" value="OTF94667.1"/>
    <property type="molecule type" value="Genomic_DNA"/>
</dbReference>
<evidence type="ECO:0000313" key="2">
    <source>
        <dbReference type="EMBL" id="KAF5763900.1"/>
    </source>
</evidence>
<protein>
    <submittedName>
        <fullName evidence="3">Putative ubiquitin-related domain-containing protein</fullName>
    </submittedName>
    <submittedName>
        <fullName evidence="2">Ubiquitin domain-containing protein</fullName>
    </submittedName>
</protein>
<evidence type="ECO:0000313" key="4">
    <source>
        <dbReference type="Proteomes" id="UP000215914"/>
    </source>
</evidence>
<dbReference type="OMA" id="NTCCTIT"/>
<accession>A0A251S747</accession>
<reference evidence="3" key="2">
    <citation type="submission" date="2017-02" db="EMBL/GenBank/DDBJ databases">
        <title>Sunflower complete genome.</title>
        <authorList>
            <person name="Langlade N."/>
            <person name="Munos S."/>
        </authorList>
    </citation>
    <scope>NUCLEOTIDE SEQUENCE [LARGE SCALE GENOMIC DNA]</scope>
    <source>
        <tissue evidence="3">Leaves</tissue>
    </source>
</reference>
<dbReference type="PROSITE" id="PS50053">
    <property type="entry name" value="UBIQUITIN_2"/>
    <property type="match status" value="1"/>
</dbReference>
<dbReference type="Proteomes" id="UP000215914">
    <property type="component" value="Chromosome 15"/>
</dbReference>
<organism evidence="3 4">
    <name type="scientific">Helianthus annuus</name>
    <name type="common">Common sunflower</name>
    <dbReference type="NCBI Taxonomy" id="4232"/>
    <lineage>
        <taxon>Eukaryota</taxon>
        <taxon>Viridiplantae</taxon>
        <taxon>Streptophyta</taxon>
        <taxon>Embryophyta</taxon>
        <taxon>Tracheophyta</taxon>
        <taxon>Spermatophyta</taxon>
        <taxon>Magnoliopsida</taxon>
        <taxon>eudicotyledons</taxon>
        <taxon>Gunneridae</taxon>
        <taxon>Pentapetalae</taxon>
        <taxon>asterids</taxon>
        <taxon>campanulids</taxon>
        <taxon>Asterales</taxon>
        <taxon>Asteraceae</taxon>
        <taxon>Asteroideae</taxon>
        <taxon>Heliantheae alliance</taxon>
        <taxon>Heliantheae</taxon>
        <taxon>Helianthus</taxon>
    </lineage>
</organism>
<dbReference type="Pfam" id="PF00240">
    <property type="entry name" value="ubiquitin"/>
    <property type="match status" value="1"/>
</dbReference>
<proteinExistence type="predicted"/>
<reference evidence="2" key="3">
    <citation type="submission" date="2020-06" db="EMBL/GenBank/DDBJ databases">
        <title>Helianthus annuus Genome sequencing and assembly Release 2.</title>
        <authorList>
            <person name="Gouzy J."/>
            <person name="Langlade N."/>
            <person name="Munos S."/>
        </authorList>
    </citation>
    <scope>NUCLEOTIDE SEQUENCE</scope>
    <source>
        <tissue evidence="2">Leaves</tissue>
    </source>
</reference>
<dbReference type="InParanoid" id="A0A251S747"/>
<dbReference type="AlphaFoldDB" id="A0A251S747"/>